<dbReference type="OrthoDB" id="9832814at2"/>
<protein>
    <submittedName>
        <fullName evidence="2">Uncharacterized protein</fullName>
    </submittedName>
</protein>
<evidence type="ECO:0000256" key="1">
    <source>
        <dbReference type="SAM" id="Phobius"/>
    </source>
</evidence>
<dbReference type="EMBL" id="VKAC01000014">
    <property type="protein sequence ID" value="TXR52427.1"/>
    <property type="molecule type" value="Genomic_DNA"/>
</dbReference>
<keyword evidence="1" id="KW-1133">Transmembrane helix</keyword>
<organism evidence="2 3">
    <name type="scientific">Quadrisphaera setariae</name>
    <dbReference type="NCBI Taxonomy" id="2593304"/>
    <lineage>
        <taxon>Bacteria</taxon>
        <taxon>Bacillati</taxon>
        <taxon>Actinomycetota</taxon>
        <taxon>Actinomycetes</taxon>
        <taxon>Kineosporiales</taxon>
        <taxon>Kineosporiaceae</taxon>
        <taxon>Quadrisphaera</taxon>
    </lineage>
</organism>
<evidence type="ECO:0000313" key="3">
    <source>
        <dbReference type="Proteomes" id="UP000321234"/>
    </source>
</evidence>
<name>A0A5C8Z4C5_9ACTN</name>
<keyword evidence="3" id="KW-1185">Reference proteome</keyword>
<keyword evidence="1" id="KW-0472">Membrane</keyword>
<comment type="caution">
    <text evidence="2">The sequence shown here is derived from an EMBL/GenBank/DDBJ whole genome shotgun (WGS) entry which is preliminary data.</text>
</comment>
<evidence type="ECO:0000313" key="2">
    <source>
        <dbReference type="EMBL" id="TXR52427.1"/>
    </source>
</evidence>
<keyword evidence="1" id="KW-0812">Transmembrane</keyword>
<dbReference type="RefSeq" id="WP_147928090.1">
    <property type="nucleotide sequence ID" value="NZ_VKAC01000014.1"/>
</dbReference>
<dbReference type="Proteomes" id="UP000321234">
    <property type="component" value="Unassembled WGS sequence"/>
</dbReference>
<accession>A0A5C8Z4C5</accession>
<reference evidence="2 3" key="1">
    <citation type="submission" date="2019-07" db="EMBL/GenBank/DDBJ databases">
        <title>Quadrisphaera sp. strain DD2A genome sequencing and assembly.</title>
        <authorList>
            <person name="Kim I."/>
        </authorList>
    </citation>
    <scope>NUCLEOTIDE SEQUENCE [LARGE SCALE GENOMIC DNA]</scope>
    <source>
        <strain evidence="2 3">DD2A</strain>
    </source>
</reference>
<feature type="transmembrane region" description="Helical" evidence="1">
    <location>
        <begin position="26"/>
        <end position="44"/>
    </location>
</feature>
<sequence length="181" mass="18544">MPAPVMARLREQTCAQRRRSRCGAGGYLLALTALMVVGLLNLPLSEPLNRAISSGYALIGFGGTEAVAAGDTASSPQPNMLKAGGSFTNAPDPASSASLVQAPLTTFEEPTADAWGAAAAASSSEVTEPSSKYTCVDHRCVGLDTRTADVSLVYPSTLTTPAPGATTSLLLVDLVTDVFPD</sequence>
<proteinExistence type="predicted"/>
<dbReference type="AlphaFoldDB" id="A0A5C8Z4C5"/>
<gene>
    <name evidence="2" type="ORF">FMM08_19730</name>
</gene>